<dbReference type="HOGENOM" id="CLU_031314_1_0_1"/>
<proteinExistence type="predicted"/>
<dbReference type="STRING" id="930990.A0A067M560"/>
<dbReference type="EMBL" id="KL198074">
    <property type="protein sequence ID" value="KDQ09810.1"/>
    <property type="molecule type" value="Genomic_DNA"/>
</dbReference>
<dbReference type="Proteomes" id="UP000027195">
    <property type="component" value="Unassembled WGS sequence"/>
</dbReference>
<protein>
    <recommendedName>
        <fullName evidence="3">Alpha-ketoglutarate-dependent dioxygenase AlkB-like domain-containing protein</fullName>
    </recommendedName>
</protein>
<feature type="non-terminal residue" evidence="1">
    <location>
        <position position="1"/>
    </location>
</feature>
<evidence type="ECO:0000313" key="1">
    <source>
        <dbReference type="EMBL" id="KDQ09810.1"/>
    </source>
</evidence>
<dbReference type="InParanoid" id="A0A067M560"/>
<dbReference type="Gene3D" id="3.60.130.30">
    <property type="match status" value="1"/>
</dbReference>
<feature type="non-terminal residue" evidence="1">
    <location>
        <position position="109"/>
    </location>
</feature>
<accession>A0A067M560</accession>
<dbReference type="OrthoDB" id="3253621at2759"/>
<evidence type="ECO:0008006" key="3">
    <source>
        <dbReference type="Google" id="ProtNLM"/>
    </source>
</evidence>
<name>A0A067M560_BOTB1</name>
<gene>
    <name evidence="1" type="ORF">BOTBODRAFT_80704</name>
</gene>
<organism evidence="1 2">
    <name type="scientific">Botryobasidium botryosum (strain FD-172 SS1)</name>
    <dbReference type="NCBI Taxonomy" id="930990"/>
    <lineage>
        <taxon>Eukaryota</taxon>
        <taxon>Fungi</taxon>
        <taxon>Dikarya</taxon>
        <taxon>Basidiomycota</taxon>
        <taxon>Agaricomycotina</taxon>
        <taxon>Agaricomycetes</taxon>
        <taxon>Cantharellales</taxon>
        <taxon>Botryobasidiaceae</taxon>
        <taxon>Botryobasidium</taxon>
    </lineage>
</organism>
<dbReference type="AlphaFoldDB" id="A0A067M560"/>
<keyword evidence="2" id="KW-1185">Reference proteome</keyword>
<sequence length="109" mass="11984">IMKLCFLYTALLEAFTKEDPTLRRVSEHFPFAATTVNFGPEAICGVHMDYANFISGLCLVIALGVYDHTKGGHIVLHEPKVIVEFAPGDFIFFPSAGITHSNTRIQAGE</sequence>
<reference evidence="2" key="1">
    <citation type="journal article" date="2014" name="Proc. Natl. Acad. Sci. U.S.A.">
        <title>Extensive sampling of basidiomycete genomes demonstrates inadequacy of the white-rot/brown-rot paradigm for wood decay fungi.</title>
        <authorList>
            <person name="Riley R."/>
            <person name="Salamov A.A."/>
            <person name="Brown D.W."/>
            <person name="Nagy L.G."/>
            <person name="Floudas D."/>
            <person name="Held B.W."/>
            <person name="Levasseur A."/>
            <person name="Lombard V."/>
            <person name="Morin E."/>
            <person name="Otillar R."/>
            <person name="Lindquist E.A."/>
            <person name="Sun H."/>
            <person name="LaButti K.M."/>
            <person name="Schmutz J."/>
            <person name="Jabbour D."/>
            <person name="Luo H."/>
            <person name="Baker S.E."/>
            <person name="Pisabarro A.G."/>
            <person name="Walton J.D."/>
            <person name="Blanchette R.A."/>
            <person name="Henrissat B."/>
            <person name="Martin F."/>
            <person name="Cullen D."/>
            <person name="Hibbett D.S."/>
            <person name="Grigoriev I.V."/>
        </authorList>
    </citation>
    <scope>NUCLEOTIDE SEQUENCE [LARGE SCALE GENOMIC DNA]</scope>
    <source>
        <strain evidence="2">FD-172 SS1</strain>
    </source>
</reference>
<evidence type="ECO:0000313" key="2">
    <source>
        <dbReference type="Proteomes" id="UP000027195"/>
    </source>
</evidence>